<keyword evidence="1" id="KW-1133">Transmembrane helix</keyword>
<keyword evidence="1" id="KW-0812">Transmembrane</keyword>
<evidence type="ECO:0000313" key="3">
    <source>
        <dbReference type="Proteomes" id="UP001165460"/>
    </source>
</evidence>
<sequence>MKNRILLPSKYKILGWILFLASAVLGYFCLAFDFKINGLQIYLPPENEDRPLNFADYNLTNELAFLGITIGLLMVVFAKEKIEDEYISHLRLKSLQWAVLISYAIILILNFSSYGLSFSMFMIYNTWTILILFIIIFNWNLYRSRKEAA</sequence>
<comment type="caution">
    <text evidence="2">The sequence shown here is derived from an EMBL/GenBank/DDBJ whole genome shotgun (WGS) entry which is preliminary data.</text>
</comment>
<proteinExistence type="predicted"/>
<keyword evidence="3" id="KW-1185">Reference proteome</keyword>
<name>A0ABS9ZT71_9SPHI</name>
<gene>
    <name evidence="2" type="ORF">MMF97_02290</name>
</gene>
<dbReference type="Proteomes" id="UP001165460">
    <property type="component" value="Unassembled WGS sequence"/>
</dbReference>
<protein>
    <submittedName>
        <fullName evidence="2">Uncharacterized protein</fullName>
    </submittedName>
</protein>
<evidence type="ECO:0000256" key="1">
    <source>
        <dbReference type="SAM" id="Phobius"/>
    </source>
</evidence>
<organism evidence="2 3">
    <name type="scientific">Pedobacter montanisoli</name>
    <dbReference type="NCBI Taxonomy" id="2923277"/>
    <lineage>
        <taxon>Bacteria</taxon>
        <taxon>Pseudomonadati</taxon>
        <taxon>Bacteroidota</taxon>
        <taxon>Sphingobacteriia</taxon>
        <taxon>Sphingobacteriales</taxon>
        <taxon>Sphingobacteriaceae</taxon>
        <taxon>Pedobacter</taxon>
    </lineage>
</organism>
<dbReference type="RefSeq" id="WP_243358535.1">
    <property type="nucleotide sequence ID" value="NZ_JALGBH010000001.1"/>
</dbReference>
<feature type="transmembrane region" description="Helical" evidence="1">
    <location>
        <begin position="55"/>
        <end position="77"/>
    </location>
</feature>
<evidence type="ECO:0000313" key="2">
    <source>
        <dbReference type="EMBL" id="MCJ0741523.1"/>
    </source>
</evidence>
<feature type="transmembrane region" description="Helical" evidence="1">
    <location>
        <begin position="97"/>
        <end position="116"/>
    </location>
</feature>
<dbReference type="EMBL" id="JALGBH010000001">
    <property type="protein sequence ID" value="MCJ0741523.1"/>
    <property type="molecule type" value="Genomic_DNA"/>
</dbReference>
<feature type="transmembrane region" description="Helical" evidence="1">
    <location>
        <begin position="122"/>
        <end position="142"/>
    </location>
</feature>
<reference evidence="2" key="1">
    <citation type="submission" date="2022-03" db="EMBL/GenBank/DDBJ databases">
        <authorList>
            <person name="Woo C.Y."/>
        </authorList>
    </citation>
    <scope>NUCLEOTIDE SEQUENCE</scope>
    <source>
        <strain evidence="2">CYS-01</strain>
    </source>
</reference>
<keyword evidence="1" id="KW-0472">Membrane</keyword>
<accession>A0ABS9ZT71</accession>